<accession>A0A1H6F707</accession>
<protein>
    <submittedName>
        <fullName evidence="1">CRISPR-associated protein Csy1</fullName>
    </submittedName>
</protein>
<dbReference type="EMBL" id="FMSV02000407">
    <property type="protein sequence ID" value="SEH05918.1"/>
    <property type="molecule type" value="Genomic_DNA"/>
</dbReference>
<evidence type="ECO:0000313" key="1">
    <source>
        <dbReference type="EMBL" id="SEH05918.1"/>
    </source>
</evidence>
<evidence type="ECO:0000313" key="2">
    <source>
        <dbReference type="Proteomes" id="UP000236724"/>
    </source>
</evidence>
<dbReference type="RefSeq" id="WP_103919769.1">
    <property type="nucleotide sequence ID" value="NZ_FMSV02000407.1"/>
</dbReference>
<proteinExistence type="predicted"/>
<organism evidence="1 2">
    <name type="scientific">Candidatus Venteria ishoeyi</name>
    <dbReference type="NCBI Taxonomy" id="1899563"/>
    <lineage>
        <taxon>Bacteria</taxon>
        <taxon>Pseudomonadati</taxon>
        <taxon>Pseudomonadota</taxon>
        <taxon>Gammaproteobacteria</taxon>
        <taxon>Thiotrichales</taxon>
        <taxon>Thiotrichaceae</taxon>
        <taxon>Venteria</taxon>
    </lineage>
</organism>
<dbReference type="InterPro" id="IPR013397">
    <property type="entry name" value="CRISPR-assoc_prot_Csy1"/>
</dbReference>
<gene>
    <name evidence="1" type="primary">csy1</name>
    <name evidence="1" type="ORF">MBHS_01773</name>
</gene>
<dbReference type="NCBIfam" id="TIGR02564">
    <property type="entry name" value="cas_Csy1"/>
    <property type="match status" value="1"/>
</dbReference>
<dbReference type="Proteomes" id="UP000236724">
    <property type="component" value="Unassembled WGS sequence"/>
</dbReference>
<sequence>MLDPVIQNFLNERKANWLKSRLKNKTEAEQALIEQEATDKYALATWLPDAAKRARQLSLTSHPGKFSHPDAKTSSIISDAQQSADGFLRTGNAKANLDVFGNAAALDVYKFLSLKLADGNTILNHLENKTAAIKQQFSISTATFSDIEQGLLAIKQDPHPCTTTDGKLKQVYFPLADDNYHLLSILPPSGLLFKLKNQINNIRFSDEAKVARKARKDNHAHEQGFADIYGLSAMGYGGTKPQNISVLNSQNGGIAYLLPSMPPELNPRTTQPPKTNFFGKFLWLKPYEEDFQKFHQLLVHGKPNIHTRQQRDWLIRSIIYQVIDYAWLIRRLEPGWSITETYQQLPQYQKIWLDEHHAPVRSEDTQWLDNVKQELANWFIRAYDKIIEEKKLGLGDEQLPHIKAIINDCENALQ</sequence>
<dbReference type="Pfam" id="PF09611">
    <property type="entry name" value="Cas_Csy1"/>
    <property type="match status" value="1"/>
</dbReference>
<name>A0A1H6F707_9GAMM</name>
<dbReference type="AlphaFoldDB" id="A0A1H6F707"/>
<reference evidence="1 2" key="1">
    <citation type="submission" date="2016-10" db="EMBL/GenBank/DDBJ databases">
        <authorList>
            <person name="de Groot N.N."/>
        </authorList>
    </citation>
    <scope>NUCLEOTIDE SEQUENCE [LARGE SCALE GENOMIC DNA]</scope>
    <source>
        <strain evidence="1">MBHS1</strain>
    </source>
</reference>
<keyword evidence="2" id="KW-1185">Reference proteome</keyword>
<dbReference type="OrthoDB" id="9815616at2"/>